<accession>A0A8E2DGX6</accession>
<gene>
    <name evidence="1" type="ORF">OBBRIDRAFT_740161</name>
</gene>
<name>A0A8E2DGX6_9APHY</name>
<evidence type="ECO:0000313" key="2">
    <source>
        <dbReference type="Proteomes" id="UP000250043"/>
    </source>
</evidence>
<dbReference type="EMBL" id="KV722595">
    <property type="protein sequence ID" value="OCH85284.1"/>
    <property type="molecule type" value="Genomic_DNA"/>
</dbReference>
<dbReference type="PANTHER" id="PTHR46579">
    <property type="entry name" value="F5/8 TYPE C DOMAIN-CONTAINING PROTEIN-RELATED"/>
    <property type="match status" value="1"/>
</dbReference>
<dbReference type="Proteomes" id="UP000250043">
    <property type="component" value="Unassembled WGS sequence"/>
</dbReference>
<dbReference type="AlphaFoldDB" id="A0A8E2DGX6"/>
<evidence type="ECO:0000313" key="1">
    <source>
        <dbReference type="EMBL" id="OCH85284.1"/>
    </source>
</evidence>
<dbReference type="PANTHER" id="PTHR46579:SF1">
    <property type="entry name" value="F5_8 TYPE C DOMAIN-CONTAINING PROTEIN"/>
    <property type="match status" value="1"/>
</dbReference>
<keyword evidence="2" id="KW-1185">Reference proteome</keyword>
<proteinExistence type="predicted"/>
<organism evidence="1 2">
    <name type="scientific">Obba rivulosa</name>
    <dbReference type="NCBI Taxonomy" id="1052685"/>
    <lineage>
        <taxon>Eukaryota</taxon>
        <taxon>Fungi</taxon>
        <taxon>Dikarya</taxon>
        <taxon>Basidiomycota</taxon>
        <taxon>Agaricomycotina</taxon>
        <taxon>Agaricomycetes</taxon>
        <taxon>Polyporales</taxon>
        <taxon>Gelatoporiaceae</taxon>
        <taxon>Obba</taxon>
    </lineage>
</organism>
<dbReference type="OrthoDB" id="3269001at2759"/>
<protein>
    <submittedName>
        <fullName evidence="1">Uncharacterized protein</fullName>
    </submittedName>
</protein>
<reference evidence="1 2" key="1">
    <citation type="submission" date="2016-07" db="EMBL/GenBank/DDBJ databases">
        <title>Draft genome of the white-rot fungus Obba rivulosa 3A-2.</title>
        <authorList>
            <consortium name="DOE Joint Genome Institute"/>
            <person name="Miettinen O."/>
            <person name="Riley R."/>
            <person name="Acob R."/>
            <person name="Barry K."/>
            <person name="Cullen D."/>
            <person name="De Vries R."/>
            <person name="Hainaut M."/>
            <person name="Hatakka A."/>
            <person name="Henrissat B."/>
            <person name="Hilden K."/>
            <person name="Kuo R."/>
            <person name="Labutti K."/>
            <person name="Lipzen A."/>
            <person name="Makela M.R."/>
            <person name="Sandor L."/>
            <person name="Spatafora J.W."/>
            <person name="Grigoriev I.V."/>
            <person name="Hibbett D.S."/>
        </authorList>
    </citation>
    <scope>NUCLEOTIDE SEQUENCE [LARGE SCALE GENOMIC DNA]</scope>
    <source>
        <strain evidence="1 2">3A-2</strain>
    </source>
</reference>
<sequence length="799" mass="90110">MYLVGVIPGPTKPSLSQVNHFIKLLVDDLLVFWNPGMFYSSTPNHPRGRRVHAVMVPLVSDLLAARQVSGMASHSFTYFCSVCYLKLEDIANFEPSTWPLRDSNAHRAHAESWNSAQSTVERETLFKSTGVRWSQLLRLPYWDPIHFTVIDSMHNLYLGLLKTHCREIWGMSIKDDDSHPLARKKMPPRPSQVEMNHGVFCLYNLGKAELMKCGKAVLWHLCADRDVHCSKTIKYFFGALLKWVSDNTLCDNIGPRHKAPRNSARIDVQRQLDAAEDKLRTATSPRDLSKVLKSILVIMCDIRGLSRDAPSNSNLAFPNSTHIVHATVQQSGIPFLATRIDNTRRSGNSDGKKATQSHALGRQTLMEIFVDKDRMQLPSWINPIPRPFGSGKLSADQWKTACTINLPITLIRMWGTESDGLKQDMLANFLDLATVVVLASQHQITEKHIQGIEIHLRRYLEGMKRIYKATSIKPNHHLAMHLPHFLRLFSPVHAWHAFAFERYNYMLQNVKTDMRFGELETTMMLQVCRAANLRPLLDDSNLQVPLDEVIQVANEISAEDRRGIRLESISTDKAAPGLVLGTSLRSVTLEPGIISALKALFDHEEGPGIYVEEHSRAVGPHQYFLTRDAIRCNRIKTAGIWYSHHAASARDSNVVFRSKLLSQQAAGRIQDILVYTRTNRTGTAVEEAFLVVERLVELDAEHRQHDLYRNFPVVGGRLTYSRCDPKLYIIRPVDIVCHAAITTVDIVCHAAITTVDVKDIEEPCVHVLPLAHVSPSWSSYRLGQHSDPAVSLTDRGYGG</sequence>